<keyword evidence="2" id="KW-0732">Signal</keyword>
<dbReference type="Pfam" id="PF03401">
    <property type="entry name" value="TctC"/>
    <property type="match status" value="1"/>
</dbReference>
<comment type="similarity">
    <text evidence="1">Belongs to the UPF0065 (bug) family.</text>
</comment>
<accession>A0A512NKW8</accession>
<organism evidence="3 4">
    <name type="scientific">Reyranella soli</name>
    <dbReference type="NCBI Taxonomy" id="1230389"/>
    <lineage>
        <taxon>Bacteria</taxon>
        <taxon>Pseudomonadati</taxon>
        <taxon>Pseudomonadota</taxon>
        <taxon>Alphaproteobacteria</taxon>
        <taxon>Hyphomicrobiales</taxon>
        <taxon>Reyranellaceae</taxon>
        <taxon>Reyranella</taxon>
    </lineage>
</organism>
<dbReference type="PANTHER" id="PTHR42928">
    <property type="entry name" value="TRICARBOXYLATE-BINDING PROTEIN"/>
    <property type="match status" value="1"/>
</dbReference>
<dbReference type="EMBL" id="BKAJ01000134">
    <property type="protein sequence ID" value="GEP59590.1"/>
    <property type="molecule type" value="Genomic_DNA"/>
</dbReference>
<dbReference type="Gene3D" id="3.40.190.10">
    <property type="entry name" value="Periplasmic binding protein-like II"/>
    <property type="match status" value="1"/>
</dbReference>
<gene>
    <name evidence="3" type="ORF">RSO01_67560</name>
</gene>
<comment type="caution">
    <text evidence="3">The sequence shown here is derived from an EMBL/GenBank/DDBJ whole genome shotgun (WGS) entry which is preliminary data.</text>
</comment>
<keyword evidence="4" id="KW-1185">Reference proteome</keyword>
<dbReference type="InterPro" id="IPR005064">
    <property type="entry name" value="BUG"/>
</dbReference>
<sequence length="322" mass="34411">MRRIAAFVFAVLLALPATAQEAWPSRPITIVSPYAPGGASDYLSRVLAEALKARLHQPVLVQNVPGAGGAVGSIQASKAKPDGYTLLLNHIGLSTIPSLYKKLNFDPLASFEFIGLFAEGPMIMLARRDFAPTTFAELVAYAKANKEKLTFASSGLGSATHLCAMLFQEAIGTPLTMVQYKGAGPAILDIRSGQVDVICDLPTTTSGAIRSGDLKAFVLTARKRLASLPDVPTAVEVGMPSLDMSTWFGLYAPRGTPKPIIDTLSKALREIVVDKGVAQQLEKIETELSPADQATPEALRTRLSSQIDLWRPIIEKAGIQAE</sequence>
<evidence type="ECO:0000256" key="1">
    <source>
        <dbReference type="ARBA" id="ARBA00006987"/>
    </source>
</evidence>
<dbReference type="Proteomes" id="UP000321058">
    <property type="component" value="Unassembled WGS sequence"/>
</dbReference>
<protein>
    <recommendedName>
        <fullName evidence="5">Tripartite tricarboxylate transporter substrate binding protein BugD</fullName>
    </recommendedName>
</protein>
<dbReference type="SUPFAM" id="SSF53850">
    <property type="entry name" value="Periplasmic binding protein-like II"/>
    <property type="match status" value="1"/>
</dbReference>
<name>A0A512NKW8_9HYPH</name>
<reference evidence="3 4" key="1">
    <citation type="submission" date="2019-07" db="EMBL/GenBank/DDBJ databases">
        <title>Whole genome shotgun sequence of Reyranella soli NBRC 108950.</title>
        <authorList>
            <person name="Hosoyama A."/>
            <person name="Uohara A."/>
            <person name="Ohji S."/>
            <person name="Ichikawa N."/>
        </authorList>
    </citation>
    <scope>NUCLEOTIDE SEQUENCE [LARGE SCALE GENOMIC DNA]</scope>
    <source>
        <strain evidence="3 4">NBRC 108950</strain>
    </source>
</reference>
<evidence type="ECO:0000256" key="2">
    <source>
        <dbReference type="SAM" id="SignalP"/>
    </source>
</evidence>
<dbReference type="RefSeq" id="WP_170303550.1">
    <property type="nucleotide sequence ID" value="NZ_BKAJ01000134.1"/>
</dbReference>
<proteinExistence type="inferred from homology"/>
<evidence type="ECO:0000313" key="3">
    <source>
        <dbReference type="EMBL" id="GEP59590.1"/>
    </source>
</evidence>
<dbReference type="Gene3D" id="3.40.190.150">
    <property type="entry name" value="Bordetella uptake gene, domain 1"/>
    <property type="match status" value="1"/>
</dbReference>
<evidence type="ECO:0000313" key="4">
    <source>
        <dbReference type="Proteomes" id="UP000321058"/>
    </source>
</evidence>
<dbReference type="PANTHER" id="PTHR42928:SF5">
    <property type="entry name" value="BLR1237 PROTEIN"/>
    <property type="match status" value="1"/>
</dbReference>
<dbReference type="AlphaFoldDB" id="A0A512NKW8"/>
<dbReference type="InterPro" id="IPR042100">
    <property type="entry name" value="Bug_dom1"/>
</dbReference>
<dbReference type="PIRSF" id="PIRSF017082">
    <property type="entry name" value="YflP"/>
    <property type="match status" value="1"/>
</dbReference>
<feature type="chain" id="PRO_5021853423" description="Tripartite tricarboxylate transporter substrate binding protein BugD" evidence="2">
    <location>
        <begin position="20"/>
        <end position="322"/>
    </location>
</feature>
<evidence type="ECO:0008006" key="5">
    <source>
        <dbReference type="Google" id="ProtNLM"/>
    </source>
</evidence>
<feature type="signal peptide" evidence="2">
    <location>
        <begin position="1"/>
        <end position="19"/>
    </location>
</feature>